<feature type="transmembrane region" description="Helical" evidence="1">
    <location>
        <begin position="111"/>
        <end position="134"/>
    </location>
</feature>
<organism evidence="2 3">
    <name type="scientific">Yinghuangia soli</name>
    <dbReference type="NCBI Taxonomy" id="2908204"/>
    <lineage>
        <taxon>Bacteria</taxon>
        <taxon>Bacillati</taxon>
        <taxon>Actinomycetota</taxon>
        <taxon>Actinomycetes</taxon>
        <taxon>Kitasatosporales</taxon>
        <taxon>Streptomycetaceae</taxon>
        <taxon>Yinghuangia</taxon>
    </lineage>
</organism>
<dbReference type="EMBL" id="JAKFHA010000001">
    <property type="protein sequence ID" value="MCF2526332.1"/>
    <property type="molecule type" value="Genomic_DNA"/>
</dbReference>
<gene>
    <name evidence="2" type="ORF">LZ495_03725</name>
</gene>
<sequence>MTNREPRARHSASSVHREPWRYQGEFATGPDLEGILGREFAVEYVQAEDGTLYEVPQGRAAGRPIVVSAVLGVMWLVTIFFVVAVPAMVLLAGQCGDDGRGLMCTADGQRVAVAIPMLGGVAVGIAGTVGILAGGRRARRIAAWGWLAALPALCVALRLAFSLWPAAQ</sequence>
<feature type="transmembrane region" description="Helical" evidence="1">
    <location>
        <begin position="141"/>
        <end position="161"/>
    </location>
</feature>
<proteinExistence type="predicted"/>
<keyword evidence="1" id="KW-1133">Transmembrane helix</keyword>
<dbReference type="AlphaFoldDB" id="A0AA41PXH9"/>
<accession>A0AA41PXH9</accession>
<feature type="transmembrane region" description="Helical" evidence="1">
    <location>
        <begin position="65"/>
        <end position="91"/>
    </location>
</feature>
<keyword evidence="1" id="KW-0812">Transmembrane</keyword>
<protein>
    <submittedName>
        <fullName evidence="2">Uncharacterized protein</fullName>
    </submittedName>
</protein>
<dbReference type="Proteomes" id="UP001165378">
    <property type="component" value="Unassembled WGS sequence"/>
</dbReference>
<comment type="caution">
    <text evidence="2">The sequence shown here is derived from an EMBL/GenBank/DDBJ whole genome shotgun (WGS) entry which is preliminary data.</text>
</comment>
<evidence type="ECO:0000256" key="1">
    <source>
        <dbReference type="SAM" id="Phobius"/>
    </source>
</evidence>
<keyword evidence="3" id="KW-1185">Reference proteome</keyword>
<dbReference type="RefSeq" id="WP_235050374.1">
    <property type="nucleotide sequence ID" value="NZ_JAKFHA010000001.1"/>
</dbReference>
<evidence type="ECO:0000313" key="3">
    <source>
        <dbReference type="Proteomes" id="UP001165378"/>
    </source>
</evidence>
<reference evidence="2" key="1">
    <citation type="submission" date="2022-01" db="EMBL/GenBank/DDBJ databases">
        <title>Genome-Based Taxonomic Classification of the Phylum Actinobacteria.</title>
        <authorList>
            <person name="Gao Y."/>
        </authorList>
    </citation>
    <scope>NUCLEOTIDE SEQUENCE</scope>
    <source>
        <strain evidence="2">KLBMP 8922</strain>
    </source>
</reference>
<keyword evidence="1" id="KW-0472">Membrane</keyword>
<evidence type="ECO:0000313" key="2">
    <source>
        <dbReference type="EMBL" id="MCF2526332.1"/>
    </source>
</evidence>
<name>A0AA41PXH9_9ACTN</name>